<sequence length="160" mass="17602">MPPRLVRAPVLALAPRHPFRLPLHLPLAFRLTNSPADKRIAQLHEYGGVDLESVPELKTNIKMPKNMGGGTAESDNENKSMGKNLNSENGDIGSASDNLAEINNERSYEEGNVMLYETCKASSAWWSSLVAESTGDDREHRRLREPSAPAFIHSHTTGKA</sequence>
<feature type="non-terminal residue" evidence="2">
    <location>
        <position position="160"/>
    </location>
</feature>
<dbReference type="Proteomes" id="UP000838878">
    <property type="component" value="Chromosome 4"/>
</dbReference>
<accession>A0A8J9YET7</accession>
<gene>
    <name evidence="2" type="ORF">BINO364_LOCUS9413</name>
</gene>
<keyword evidence="3" id="KW-1185">Reference proteome</keyword>
<evidence type="ECO:0000313" key="3">
    <source>
        <dbReference type="Proteomes" id="UP000838878"/>
    </source>
</evidence>
<evidence type="ECO:0000313" key="2">
    <source>
        <dbReference type="EMBL" id="CAH0723601.1"/>
    </source>
</evidence>
<feature type="region of interest" description="Disordered" evidence="1">
    <location>
        <begin position="131"/>
        <end position="160"/>
    </location>
</feature>
<proteinExistence type="predicted"/>
<protein>
    <submittedName>
        <fullName evidence="2">Uncharacterized protein</fullName>
    </submittedName>
</protein>
<feature type="region of interest" description="Disordered" evidence="1">
    <location>
        <begin position="60"/>
        <end position="98"/>
    </location>
</feature>
<reference evidence="2" key="1">
    <citation type="submission" date="2021-12" db="EMBL/GenBank/DDBJ databases">
        <authorList>
            <person name="Martin H S."/>
        </authorList>
    </citation>
    <scope>NUCLEOTIDE SEQUENCE</scope>
</reference>
<dbReference type="EMBL" id="OV170224">
    <property type="protein sequence ID" value="CAH0723601.1"/>
    <property type="molecule type" value="Genomic_DNA"/>
</dbReference>
<name>A0A8J9YET7_9NEOP</name>
<evidence type="ECO:0000256" key="1">
    <source>
        <dbReference type="SAM" id="MobiDB-lite"/>
    </source>
</evidence>
<dbReference type="AlphaFoldDB" id="A0A8J9YET7"/>
<organism evidence="2 3">
    <name type="scientific">Brenthis ino</name>
    <name type="common">lesser marbled fritillary</name>
    <dbReference type="NCBI Taxonomy" id="405034"/>
    <lineage>
        <taxon>Eukaryota</taxon>
        <taxon>Metazoa</taxon>
        <taxon>Ecdysozoa</taxon>
        <taxon>Arthropoda</taxon>
        <taxon>Hexapoda</taxon>
        <taxon>Insecta</taxon>
        <taxon>Pterygota</taxon>
        <taxon>Neoptera</taxon>
        <taxon>Endopterygota</taxon>
        <taxon>Lepidoptera</taxon>
        <taxon>Glossata</taxon>
        <taxon>Ditrysia</taxon>
        <taxon>Papilionoidea</taxon>
        <taxon>Nymphalidae</taxon>
        <taxon>Heliconiinae</taxon>
        <taxon>Argynnini</taxon>
        <taxon>Brenthis</taxon>
    </lineage>
</organism>
<feature type="compositionally biased region" description="Basic and acidic residues" evidence="1">
    <location>
        <begin position="135"/>
        <end position="145"/>
    </location>
</feature>
<feature type="compositionally biased region" description="Polar residues" evidence="1">
    <location>
        <begin position="79"/>
        <end position="89"/>
    </location>
</feature>